<evidence type="ECO:0000313" key="1">
    <source>
        <dbReference type="EMBL" id="EMB27747.1"/>
    </source>
</evidence>
<dbReference type="AlphaFoldDB" id="M2BRM7"/>
<accession>M2BRM7</accession>
<sequence length="32" mass="3940">MKKYRISVEEYTKKLQNIFYELGIVINEKEMT</sequence>
<comment type="caution">
    <text evidence="1">The sequence shown here is derived from an EMBL/GenBank/DDBJ whole genome shotgun (WGS) entry which is preliminary data.</text>
</comment>
<dbReference type="HOGENOM" id="CLU_3391900_0_0_12"/>
<protein>
    <submittedName>
        <fullName evidence="1">Uncharacterized protein</fullName>
    </submittedName>
</protein>
<evidence type="ECO:0000313" key="2">
    <source>
        <dbReference type="Proteomes" id="UP000016183"/>
    </source>
</evidence>
<proteinExistence type="predicted"/>
<dbReference type="Proteomes" id="UP000016183">
    <property type="component" value="Unassembled WGS sequence"/>
</dbReference>
<dbReference type="EMBL" id="AGDZ01000005">
    <property type="protein sequence ID" value="EMB27747.1"/>
    <property type="molecule type" value="Genomic_DNA"/>
</dbReference>
<gene>
    <name evidence="1" type="ORF">HMPREF9733_00189</name>
</gene>
<reference evidence="1 2" key="1">
    <citation type="submission" date="2012-01" db="EMBL/GenBank/DDBJ databases">
        <title>The Genome Sequence of Treponema denticola SP33.</title>
        <authorList>
            <consortium name="The Broad Institute Genome Sequencing Platform"/>
            <person name="Earl A."/>
            <person name="Ward D."/>
            <person name="Feldgarden M."/>
            <person name="Gevers D."/>
            <person name="Blanton J.M."/>
            <person name="Fenno C.J."/>
            <person name="Baranova O.V."/>
            <person name="Mathney J."/>
            <person name="Dewhirst F.E."/>
            <person name="Izard J."/>
            <person name="Young S.K."/>
            <person name="Zeng Q."/>
            <person name="Gargeya S."/>
            <person name="Fitzgerald M."/>
            <person name="Haas B."/>
            <person name="Abouelleil A."/>
            <person name="Alvarado L."/>
            <person name="Arachchi H.M."/>
            <person name="Berlin A."/>
            <person name="Chapman S.B."/>
            <person name="Gearin G."/>
            <person name="Goldberg J."/>
            <person name="Griggs A."/>
            <person name="Gujja S."/>
            <person name="Hansen M."/>
            <person name="Heiman D."/>
            <person name="Howarth C."/>
            <person name="Larimer J."/>
            <person name="Lui A."/>
            <person name="MacDonald P.J.P."/>
            <person name="McCowen C."/>
            <person name="Montmayeur A."/>
            <person name="Murphy C."/>
            <person name="Neiman D."/>
            <person name="Pearson M."/>
            <person name="Priest M."/>
            <person name="Roberts A."/>
            <person name="Saif S."/>
            <person name="Shea T."/>
            <person name="Sisk P."/>
            <person name="Stolte C."/>
            <person name="Sykes S."/>
            <person name="Wortman J."/>
            <person name="Nusbaum C."/>
            <person name="Birren B."/>
        </authorList>
    </citation>
    <scope>NUCLEOTIDE SEQUENCE [LARGE SCALE GENOMIC DNA]</scope>
    <source>
        <strain evidence="1 2">SP33</strain>
    </source>
</reference>
<organism evidence="1 2">
    <name type="scientific">Treponema denticola SP33</name>
    <dbReference type="NCBI Taxonomy" id="999437"/>
    <lineage>
        <taxon>Bacteria</taxon>
        <taxon>Pseudomonadati</taxon>
        <taxon>Spirochaetota</taxon>
        <taxon>Spirochaetia</taxon>
        <taxon>Spirochaetales</taxon>
        <taxon>Treponemataceae</taxon>
        <taxon>Treponema</taxon>
    </lineage>
</organism>
<name>M2BRM7_TREDN</name>